<dbReference type="GeneTree" id="ENSGT00890000139515"/>
<comment type="function">
    <text evidence="14">GTPase-activating protein (GAP) for the ADP ribosylation factor 1 (ARF1). Involved in membrane trafficking and /or vesicle transport. Promotes hydrolysis of the ARF1-bound GTP and thus, is required for the dissociation of coat proteins from Golgi-derived membranes and vesicles, a prerequisite for vesicle's fusion with target compartment. Probably regulates ARF1-mediated transport via its interaction with the KDELR proteins and TMED2. Overexpression induces the redistribution of the entire Golgi complex to the endoplasmic reticulum, as when ARF1 is deactivated. Its activity is stimulated by phosphoinosides and inhibited by phosphatidylcholine.</text>
</comment>
<feature type="compositionally biased region" description="Basic and acidic residues" evidence="19">
    <location>
        <begin position="607"/>
        <end position="628"/>
    </location>
</feature>
<evidence type="ECO:0000256" key="10">
    <source>
        <dbReference type="ARBA" id="ARBA00022892"/>
    </source>
</evidence>
<accession>A0A803K2Q8</accession>
<evidence type="ECO:0000256" key="8">
    <source>
        <dbReference type="ARBA" id="ARBA00022771"/>
    </source>
</evidence>
<dbReference type="PANTHER" id="PTHR46395">
    <property type="entry name" value="ADP-RIBOSYLATION FACTOR GTPASE-ACTIVATING PROTEIN 1"/>
    <property type="match status" value="1"/>
</dbReference>
<sequence>MSVIVLCGTLALRATCAGPWLCGLPVRGPGAAGYLCGALALRATCAGPWLCGLPVRGPGSAGYLCGALALPATCAGPWLCGLPVRGPGAAGYLCGALALPATCAGPWRCRLPVRGPGAAGYLCGALALPATCAGPWRCRLPVRGPGAAGYLCGALALPATCAGPWRCRLPVRGPGAAGYLCGARALPATCAGQRNDQLFCFADMASPRTRKVLKEVRVQDENNTCFECGAFNPQWVSVTYGIWICLECSGKHRGLGVHLSFVRSVTMDKWKDVELEKMKVGGNGKFRQFLEMQDDYDPCWSMQEKYNSRAAALYRDKVATLAEGRDWSVETSSARNWTPPQPKMMGSSSVRPSAGSAQTGSSSGDKAFEDWLNDDMTSYQSGGGAGNQENRYVGFGNTVNPPKKEDDFLNNAMTSLYTGWSSFTVGASKFASAAKESASKLGTQATQKFWGGNKQPPDPASELGQTINENVVKPAQEKVKDGRILDDVTSGVSHLAFKVQGASSKGWRDVTSFFSGKSEDMGQSSAPEGGYQQGNGDGYQNASYGKSFWETFGSSEEIKKPSKSPSGDSWTFPENSTERKSSDSWEVWGSGTTSNNKNSNSDSWENWDSHWDNTEGKGGKKGGEKVPAAEDGWDNSW</sequence>
<gene>
    <name evidence="22" type="primary">arfgap1</name>
</gene>
<dbReference type="InParanoid" id="A0A803K2Q8"/>
<evidence type="ECO:0000256" key="14">
    <source>
        <dbReference type="ARBA" id="ARBA00058112"/>
    </source>
</evidence>
<reference evidence="22" key="1">
    <citation type="journal article" date="2010" name="Science">
        <title>The genome of the Western clawed frog Xenopus tropicalis.</title>
        <authorList>
            <person name="Hellsten U."/>
            <person name="Harland R.M."/>
            <person name="Gilchrist M.J."/>
            <person name="Hendrix D."/>
            <person name="Jurka J."/>
            <person name="Kapitonov V."/>
            <person name="Ovcharenko I."/>
            <person name="Putnam N.H."/>
            <person name="Shu S."/>
            <person name="Taher L."/>
            <person name="Blitz I.L."/>
            <person name="Blumberg B."/>
            <person name="Dichmann D.S."/>
            <person name="Dubchak I."/>
            <person name="Amaya E."/>
            <person name="Detter J.C."/>
            <person name="Fletcher R."/>
            <person name="Gerhard D.S."/>
            <person name="Goodstein D."/>
            <person name="Graves T."/>
            <person name="Grigoriev I.V."/>
            <person name="Grimwood J."/>
            <person name="Kawashima T."/>
            <person name="Lindquist E."/>
            <person name="Lucas S.M."/>
            <person name="Mead P.E."/>
            <person name="Mitros T."/>
            <person name="Ogino H."/>
            <person name="Ohta Y."/>
            <person name="Poliakov A.V."/>
            <person name="Pollet N."/>
            <person name="Robert J."/>
            <person name="Salamov A."/>
            <person name="Sater A.K."/>
            <person name="Schmutz J."/>
            <person name="Terry A."/>
            <person name="Vize P.D."/>
            <person name="Warren W.C."/>
            <person name="Wells D."/>
            <person name="Wills A."/>
            <person name="Wilson R.K."/>
            <person name="Zimmerman L.B."/>
            <person name="Zorn A.M."/>
            <person name="Grainger R."/>
            <person name="Grammer T."/>
            <person name="Khokha M.K."/>
            <person name="Richardson P.M."/>
            <person name="Rokhsar D.S."/>
        </authorList>
    </citation>
    <scope>NUCLEOTIDE SEQUENCE [LARGE SCALE GENOMIC DNA]</scope>
    <source>
        <strain evidence="22">Nigerian</strain>
    </source>
</reference>
<keyword evidence="3" id="KW-0813">Transport</keyword>
<dbReference type="AlphaFoldDB" id="A0A803K2Q8"/>
<evidence type="ECO:0000256" key="11">
    <source>
        <dbReference type="ARBA" id="ARBA00022927"/>
    </source>
</evidence>
<dbReference type="PRINTS" id="PR00405">
    <property type="entry name" value="REVINTRACTNG"/>
</dbReference>
<feature type="region of interest" description="Disordered" evidence="19">
    <location>
        <begin position="329"/>
        <end position="369"/>
    </location>
</feature>
<keyword evidence="6" id="KW-0597">Phosphoprotein</keyword>
<evidence type="ECO:0000256" key="15">
    <source>
        <dbReference type="ARBA" id="ARBA00071258"/>
    </source>
</evidence>
<reference evidence="22" key="2">
    <citation type="submission" date="2021-03" db="UniProtKB">
        <authorList>
            <consortium name="Ensembl"/>
        </authorList>
    </citation>
    <scope>IDENTIFICATION</scope>
</reference>
<evidence type="ECO:0000256" key="7">
    <source>
        <dbReference type="ARBA" id="ARBA00022723"/>
    </source>
</evidence>
<dbReference type="GO" id="GO:0015031">
    <property type="term" value="P:protein transport"/>
    <property type="evidence" value="ECO:0007669"/>
    <property type="project" value="UniProtKB-KW"/>
</dbReference>
<dbReference type="FunCoup" id="A0A803K2Q8">
    <property type="interactions" value="2199"/>
</dbReference>
<comment type="subcellular location">
    <subcellularLocation>
        <location evidence="1">Cytoplasm</location>
    </subcellularLocation>
    <subcellularLocation>
        <location evidence="2">Golgi apparatus</location>
    </subcellularLocation>
</comment>
<feature type="chain" id="PRO_5031285240" description="ADP-ribosylation factor GTPase-activating protein 1" evidence="20">
    <location>
        <begin position="18"/>
        <end position="637"/>
    </location>
</feature>
<dbReference type="SUPFAM" id="SSF57863">
    <property type="entry name" value="ArfGap/RecO-like zinc finger"/>
    <property type="match status" value="1"/>
</dbReference>
<evidence type="ECO:0000256" key="9">
    <source>
        <dbReference type="ARBA" id="ARBA00022833"/>
    </source>
</evidence>
<feature type="compositionally biased region" description="Low complexity" evidence="19">
    <location>
        <begin position="353"/>
        <end position="364"/>
    </location>
</feature>
<name>A0A803K2Q8_XENTR</name>
<dbReference type="GO" id="GO:0008270">
    <property type="term" value="F:zinc ion binding"/>
    <property type="evidence" value="ECO:0007669"/>
    <property type="project" value="UniProtKB-KW"/>
</dbReference>
<evidence type="ECO:0000256" key="4">
    <source>
        <dbReference type="ARBA" id="ARBA00022468"/>
    </source>
</evidence>
<evidence type="ECO:0000256" key="5">
    <source>
        <dbReference type="ARBA" id="ARBA00022490"/>
    </source>
</evidence>
<evidence type="ECO:0000256" key="3">
    <source>
        <dbReference type="ARBA" id="ARBA00022448"/>
    </source>
</evidence>
<keyword evidence="8 18" id="KW-0863">Zinc-finger</keyword>
<evidence type="ECO:0000256" key="12">
    <source>
        <dbReference type="ARBA" id="ARBA00022990"/>
    </source>
</evidence>
<evidence type="ECO:0000256" key="20">
    <source>
        <dbReference type="SAM" id="SignalP"/>
    </source>
</evidence>
<evidence type="ECO:0000313" key="22">
    <source>
        <dbReference type="Ensembl" id="ENSXETP00000114589"/>
    </source>
</evidence>
<dbReference type="CDD" id="cd08959">
    <property type="entry name" value="ArfGap_ArfGap1_like"/>
    <property type="match status" value="1"/>
</dbReference>
<dbReference type="GO" id="GO:0005096">
    <property type="term" value="F:GTPase activator activity"/>
    <property type="evidence" value="ECO:0007669"/>
    <property type="project" value="UniProtKB-KW"/>
</dbReference>
<keyword evidence="7" id="KW-0479">Metal-binding</keyword>
<keyword evidence="20" id="KW-0732">Signal</keyword>
<feature type="compositionally biased region" description="Polar residues" evidence="19">
    <location>
        <begin position="329"/>
        <end position="338"/>
    </location>
</feature>
<evidence type="ECO:0000256" key="19">
    <source>
        <dbReference type="SAM" id="MobiDB-lite"/>
    </source>
</evidence>
<evidence type="ECO:0000256" key="17">
    <source>
        <dbReference type="ARBA" id="ARBA00081514"/>
    </source>
</evidence>
<evidence type="ECO:0000256" key="13">
    <source>
        <dbReference type="ARBA" id="ARBA00023034"/>
    </source>
</evidence>
<evidence type="ECO:0000256" key="1">
    <source>
        <dbReference type="ARBA" id="ARBA00004496"/>
    </source>
</evidence>
<keyword evidence="4" id="KW-0343">GTPase activation</keyword>
<keyword evidence="5" id="KW-0963">Cytoplasm</keyword>
<dbReference type="PANTHER" id="PTHR46395:SF1">
    <property type="entry name" value="ADP-RIBOSYLATION FACTOR GTPASE-ACTIVATING PROTEIN 1"/>
    <property type="match status" value="1"/>
</dbReference>
<dbReference type="InterPro" id="IPR038508">
    <property type="entry name" value="ArfGAP_dom_sf"/>
</dbReference>
<evidence type="ECO:0000259" key="21">
    <source>
        <dbReference type="PROSITE" id="PS50115"/>
    </source>
</evidence>
<evidence type="ECO:0000256" key="16">
    <source>
        <dbReference type="ARBA" id="ARBA00077418"/>
    </source>
</evidence>
<feature type="compositionally biased region" description="Low complexity" evidence="19">
    <location>
        <begin position="594"/>
        <end position="606"/>
    </location>
</feature>
<dbReference type="GO" id="GO:0005794">
    <property type="term" value="C:Golgi apparatus"/>
    <property type="evidence" value="ECO:0007669"/>
    <property type="project" value="UniProtKB-SubCell"/>
</dbReference>
<dbReference type="InterPro" id="IPR001164">
    <property type="entry name" value="ArfGAP_dom"/>
</dbReference>
<feature type="region of interest" description="Disordered" evidence="19">
    <location>
        <begin position="554"/>
        <end position="637"/>
    </location>
</feature>
<keyword evidence="11" id="KW-0653">Protein transport</keyword>
<dbReference type="Gene3D" id="1.10.220.150">
    <property type="entry name" value="Arf GTPase activating protein"/>
    <property type="match status" value="1"/>
</dbReference>
<keyword evidence="13" id="KW-0333">Golgi apparatus</keyword>
<keyword evidence="12" id="KW-0007">Acetylation</keyword>
<dbReference type="Pfam" id="PF01412">
    <property type="entry name" value="ArfGap"/>
    <property type="match status" value="1"/>
</dbReference>
<evidence type="ECO:0000256" key="2">
    <source>
        <dbReference type="ARBA" id="ARBA00004555"/>
    </source>
</evidence>
<dbReference type="FunFam" id="1.10.220.150:FF:000008">
    <property type="entry name" value="ADP-ribosylation factor GTPase activating protein 1"/>
    <property type="match status" value="1"/>
</dbReference>
<dbReference type="GO" id="GO:0016192">
    <property type="term" value="P:vesicle-mediated transport"/>
    <property type="evidence" value="ECO:0007669"/>
    <property type="project" value="UniProtKB-KW"/>
</dbReference>
<feature type="region of interest" description="Disordered" evidence="19">
    <location>
        <begin position="516"/>
        <end position="539"/>
    </location>
</feature>
<keyword evidence="10" id="KW-0931">ER-Golgi transport</keyword>
<dbReference type="InterPro" id="IPR037278">
    <property type="entry name" value="ARFGAP/RecO"/>
</dbReference>
<protein>
    <recommendedName>
        <fullName evidence="15">ADP-ribosylation factor GTPase-activating protein 1</fullName>
    </recommendedName>
    <alternativeName>
        <fullName evidence="17">ADP-ribosylation factor 1 GTPase-activating protein</fullName>
    </alternativeName>
    <alternativeName>
        <fullName evidence="16">ARF1-directed GTPase-activating protein</fullName>
    </alternativeName>
</protein>
<organism evidence="22">
    <name type="scientific">Xenopus tropicalis</name>
    <name type="common">Western clawed frog</name>
    <name type="synonym">Silurana tropicalis</name>
    <dbReference type="NCBI Taxonomy" id="8364"/>
    <lineage>
        <taxon>Eukaryota</taxon>
        <taxon>Metazoa</taxon>
        <taxon>Chordata</taxon>
        <taxon>Craniata</taxon>
        <taxon>Vertebrata</taxon>
        <taxon>Euteleostomi</taxon>
        <taxon>Amphibia</taxon>
        <taxon>Batrachia</taxon>
        <taxon>Anura</taxon>
        <taxon>Pipoidea</taxon>
        <taxon>Pipidae</taxon>
        <taxon>Xenopodinae</taxon>
        <taxon>Xenopus</taxon>
        <taxon>Silurana</taxon>
    </lineage>
</organism>
<dbReference type="PROSITE" id="PS50115">
    <property type="entry name" value="ARFGAP"/>
    <property type="match status" value="1"/>
</dbReference>
<proteinExistence type="predicted"/>
<feature type="domain" description="Arf-GAP" evidence="21">
    <location>
        <begin position="210"/>
        <end position="327"/>
    </location>
</feature>
<dbReference type="Ensembl" id="ENSXETT00000111769">
    <property type="protein sequence ID" value="ENSXETP00000114589"/>
    <property type="gene ID" value="ENSXETG00000047116"/>
</dbReference>
<keyword evidence="9" id="KW-0862">Zinc</keyword>
<dbReference type="SMART" id="SM00105">
    <property type="entry name" value="ArfGap"/>
    <property type="match status" value="1"/>
</dbReference>
<feature type="signal peptide" evidence="20">
    <location>
        <begin position="1"/>
        <end position="17"/>
    </location>
</feature>
<evidence type="ECO:0000256" key="6">
    <source>
        <dbReference type="ARBA" id="ARBA00022553"/>
    </source>
</evidence>
<evidence type="ECO:0000256" key="18">
    <source>
        <dbReference type="PROSITE-ProRule" id="PRU00288"/>
    </source>
</evidence>